<dbReference type="KEGG" id="ttt:THITE_60668"/>
<feature type="domain" description="C2H2-type" evidence="9">
    <location>
        <begin position="37"/>
        <end position="70"/>
    </location>
</feature>
<keyword evidence="2" id="KW-0862">Zinc</keyword>
<dbReference type="PROSITE" id="PS50157">
    <property type="entry name" value="ZINC_FINGER_C2H2_2"/>
    <property type="match status" value="2"/>
</dbReference>
<dbReference type="InterPro" id="IPR036236">
    <property type="entry name" value="Znf_C2H2_sf"/>
</dbReference>
<dbReference type="InterPro" id="IPR001138">
    <property type="entry name" value="Zn2Cys6_DnaBD"/>
</dbReference>
<evidence type="ECO:0000256" key="4">
    <source>
        <dbReference type="ARBA" id="ARBA00023163"/>
    </source>
</evidence>
<dbReference type="GeneID" id="11524250"/>
<evidence type="ECO:0000313" key="10">
    <source>
        <dbReference type="EMBL" id="AEO69679.1"/>
    </source>
</evidence>
<evidence type="ECO:0000256" key="7">
    <source>
        <dbReference type="SAM" id="MobiDB-lite"/>
    </source>
</evidence>
<dbReference type="GO" id="GO:0000981">
    <property type="term" value="F:DNA-binding transcription factor activity, RNA polymerase II-specific"/>
    <property type="evidence" value="ECO:0007669"/>
    <property type="project" value="InterPro"/>
</dbReference>
<evidence type="ECO:0000256" key="5">
    <source>
        <dbReference type="ARBA" id="ARBA00023242"/>
    </source>
</evidence>
<dbReference type="InterPro" id="IPR013087">
    <property type="entry name" value="Znf_C2H2_type"/>
</dbReference>
<evidence type="ECO:0000256" key="2">
    <source>
        <dbReference type="ARBA" id="ARBA00022833"/>
    </source>
</evidence>
<keyword evidence="1" id="KW-0479">Metal-binding</keyword>
<dbReference type="CDD" id="cd00067">
    <property type="entry name" value="GAL4"/>
    <property type="match status" value="1"/>
</dbReference>
<keyword evidence="11" id="KW-1185">Reference proteome</keyword>
<dbReference type="Proteomes" id="UP000008181">
    <property type="component" value="Chromosome 4"/>
</dbReference>
<evidence type="ECO:0000256" key="1">
    <source>
        <dbReference type="ARBA" id="ARBA00022723"/>
    </source>
</evidence>
<dbReference type="Gene3D" id="4.10.240.10">
    <property type="entry name" value="Zn(2)-C6 fungal-type DNA-binding domain"/>
    <property type="match status" value="1"/>
</dbReference>
<keyword evidence="3" id="KW-0805">Transcription regulation</keyword>
<reference evidence="10 11" key="1">
    <citation type="journal article" date="2011" name="Nat. Biotechnol.">
        <title>Comparative genomic analysis of the thermophilic biomass-degrading fungi Myceliophthora thermophila and Thielavia terrestris.</title>
        <authorList>
            <person name="Berka R.M."/>
            <person name="Grigoriev I.V."/>
            <person name="Otillar R."/>
            <person name="Salamov A."/>
            <person name="Grimwood J."/>
            <person name="Reid I."/>
            <person name="Ishmael N."/>
            <person name="John T."/>
            <person name="Darmond C."/>
            <person name="Moisan M.-C."/>
            <person name="Henrissat B."/>
            <person name="Coutinho P.M."/>
            <person name="Lombard V."/>
            <person name="Natvig D.O."/>
            <person name="Lindquist E."/>
            <person name="Schmutz J."/>
            <person name="Lucas S."/>
            <person name="Harris P."/>
            <person name="Powlowski J."/>
            <person name="Bellemare A."/>
            <person name="Taylor D."/>
            <person name="Butler G."/>
            <person name="de Vries R.P."/>
            <person name="Allijn I.E."/>
            <person name="van den Brink J."/>
            <person name="Ushinsky S."/>
            <person name="Storms R."/>
            <person name="Powell A.J."/>
            <person name="Paulsen I.T."/>
            <person name="Elbourne L.D.H."/>
            <person name="Baker S.E."/>
            <person name="Magnuson J."/>
            <person name="LaBoissiere S."/>
            <person name="Clutterbuck A.J."/>
            <person name="Martinez D."/>
            <person name="Wogulis M."/>
            <person name="de Leon A.L."/>
            <person name="Rey M.W."/>
            <person name="Tsang A."/>
        </authorList>
    </citation>
    <scope>NUCLEOTIDE SEQUENCE [LARGE SCALE GENOMIC DNA]</scope>
    <source>
        <strain evidence="11">ATCC 38088 / NRRL 8126</strain>
    </source>
</reference>
<dbReference type="Gene3D" id="3.30.160.60">
    <property type="entry name" value="Classic Zinc Finger"/>
    <property type="match status" value="1"/>
</dbReference>
<accession>G2RAE4</accession>
<dbReference type="HOGENOM" id="CLU_012538_3_0_1"/>
<dbReference type="SUPFAM" id="SSF57667">
    <property type="entry name" value="beta-beta-alpha zinc fingers"/>
    <property type="match status" value="1"/>
</dbReference>
<dbReference type="OrthoDB" id="3945418at2759"/>
<keyword evidence="4" id="KW-0804">Transcription</keyword>
<feature type="domain" description="Zn(2)-C6 fungal-type" evidence="8">
    <location>
        <begin position="79"/>
        <end position="108"/>
    </location>
</feature>
<evidence type="ECO:0000256" key="3">
    <source>
        <dbReference type="ARBA" id="ARBA00023015"/>
    </source>
</evidence>
<name>G2RAE4_THETT</name>
<evidence type="ECO:0000259" key="9">
    <source>
        <dbReference type="PROSITE" id="PS50157"/>
    </source>
</evidence>
<gene>
    <name evidence="10" type="ORF">THITE_60668</name>
</gene>
<feature type="region of interest" description="Disordered" evidence="7">
    <location>
        <begin position="357"/>
        <end position="383"/>
    </location>
</feature>
<organism evidence="10 11">
    <name type="scientific">Thermothielavioides terrestris (strain ATCC 38088 / NRRL 8126)</name>
    <name type="common">Thielavia terrestris</name>
    <dbReference type="NCBI Taxonomy" id="578455"/>
    <lineage>
        <taxon>Eukaryota</taxon>
        <taxon>Fungi</taxon>
        <taxon>Dikarya</taxon>
        <taxon>Ascomycota</taxon>
        <taxon>Pezizomycotina</taxon>
        <taxon>Sordariomycetes</taxon>
        <taxon>Sordariomycetidae</taxon>
        <taxon>Sordariales</taxon>
        <taxon>Chaetomiaceae</taxon>
        <taxon>Thermothielavioides</taxon>
        <taxon>Thermothielavioides terrestris</taxon>
    </lineage>
</organism>
<evidence type="ECO:0008006" key="12">
    <source>
        <dbReference type="Google" id="ProtNLM"/>
    </source>
</evidence>
<keyword evidence="5" id="KW-0539">Nucleus</keyword>
<dbReference type="PROSITE" id="PS50048">
    <property type="entry name" value="ZN2_CY6_FUNGAL_2"/>
    <property type="match status" value="1"/>
</dbReference>
<feature type="compositionally biased region" description="Basic and acidic residues" evidence="7">
    <location>
        <begin position="369"/>
        <end position="383"/>
    </location>
</feature>
<feature type="region of interest" description="Disordered" evidence="7">
    <location>
        <begin position="121"/>
        <end position="144"/>
    </location>
</feature>
<dbReference type="PANTHER" id="PTHR47660">
    <property type="entry name" value="TRANSCRIPTION FACTOR WITH C2H2 AND ZN(2)-CYS(6) DNA BINDING DOMAIN (EUROFUNG)-RELATED-RELATED"/>
    <property type="match status" value="1"/>
</dbReference>
<evidence type="ECO:0000313" key="11">
    <source>
        <dbReference type="Proteomes" id="UP000008181"/>
    </source>
</evidence>
<feature type="domain" description="C2H2-type" evidence="9">
    <location>
        <begin position="9"/>
        <end position="36"/>
    </location>
</feature>
<protein>
    <recommendedName>
        <fullName evidence="12">Zn(2)-C6 fungal-type domain-containing protein</fullName>
    </recommendedName>
</protein>
<sequence>MPAQRTAKLTCATYGRQYQHSSHLRRHEAAHLGAKQLKCLHCGKTFSRRDVWKKHHSICPNNTKHDVPPPATRGKKPRACDDCYRRKLSCDGTAACARCRSRRVTCTYTRLQVRAGSQSSGSASLNAVALTPPSSSPAPGKDDDTKVPISFLLGLTNPQAESMIRIFFKEPGRVEDAPSLPLRPEPTSMGLAQDELLNDGTYLPYLLGLPSSDPLLDLSASHPAGEGHADPDSIDPVLEPLVSDLKALHDTLAAEKSSGYDGTFDPQLAKQVFSAPNRAAFVAAYFRHTHRDIPLLHRPSFDAATSARPLVLAVFLCGAQYCPPRDCVLAVPRFFPVADEYIFRCLEAQLAQFASQSGAGPRADGVAALERDRDRDRDRDRERERALYETVQAALLMSGLQFTKNNDAAVRRRNWLVREPVLVHAVRRLGLPSARQTQAPSSQIAMMTVAEMTCDLPCMEALWEANDAAEFEAVVASKGDGCWRRSASFRDCVDALMADAWSGPDGFPLENPSTYDLYLLISAVHMMISTARHASLLPASTPALRRAADRWQELWEALTGQLDEEQLRMRGLSRHAGEWCWLAKALLEHCAAGKEQQSPYFQRLGHESSRELYELLRELRGGS</sequence>
<dbReference type="RefSeq" id="XP_003656015.1">
    <property type="nucleotide sequence ID" value="XM_003655967.1"/>
</dbReference>
<dbReference type="eggNOG" id="ENOG502SP9M">
    <property type="taxonomic scope" value="Eukaryota"/>
</dbReference>
<dbReference type="SUPFAM" id="SSF57701">
    <property type="entry name" value="Zn2/Cys6 DNA-binding domain"/>
    <property type="match status" value="1"/>
</dbReference>
<keyword evidence="6" id="KW-0863">Zinc-finger</keyword>
<dbReference type="SMART" id="SM00066">
    <property type="entry name" value="GAL4"/>
    <property type="match status" value="1"/>
</dbReference>
<dbReference type="Pfam" id="PF00172">
    <property type="entry name" value="Zn_clus"/>
    <property type="match status" value="1"/>
</dbReference>
<dbReference type="EMBL" id="CP003012">
    <property type="protein sequence ID" value="AEO69679.1"/>
    <property type="molecule type" value="Genomic_DNA"/>
</dbReference>
<dbReference type="AlphaFoldDB" id="G2RAE4"/>
<dbReference type="GO" id="GO:0008270">
    <property type="term" value="F:zinc ion binding"/>
    <property type="evidence" value="ECO:0007669"/>
    <property type="project" value="UniProtKB-KW"/>
</dbReference>
<evidence type="ECO:0000256" key="6">
    <source>
        <dbReference type="PROSITE-ProRule" id="PRU00042"/>
    </source>
</evidence>
<dbReference type="InterPro" id="IPR036864">
    <property type="entry name" value="Zn2-C6_fun-type_DNA-bd_sf"/>
</dbReference>
<evidence type="ECO:0000259" key="8">
    <source>
        <dbReference type="PROSITE" id="PS50048"/>
    </source>
</evidence>
<proteinExistence type="predicted"/>